<feature type="coiled-coil region" evidence="15">
    <location>
        <begin position="1415"/>
        <end position="1449"/>
    </location>
</feature>
<evidence type="ECO:0000256" key="6">
    <source>
        <dbReference type="ARBA" id="ARBA00022692"/>
    </source>
</evidence>
<dbReference type="SMART" id="SM00710">
    <property type="entry name" value="PbH1"/>
    <property type="match status" value="14"/>
</dbReference>
<evidence type="ECO:0000256" key="9">
    <source>
        <dbReference type="ARBA" id="ARBA00023040"/>
    </source>
</evidence>
<dbReference type="PANTHER" id="PTHR10519">
    <property type="entry name" value="GABA-B RECEPTOR"/>
    <property type="match status" value="1"/>
</dbReference>
<dbReference type="PhylomeDB" id="A0A0D2U6Y8"/>
<organism evidence="19 20">
    <name type="scientific">Capsaspora owczarzaki (strain ATCC 30864)</name>
    <dbReference type="NCBI Taxonomy" id="595528"/>
    <lineage>
        <taxon>Eukaryota</taxon>
        <taxon>Filasterea</taxon>
        <taxon>Capsaspora</taxon>
    </lineage>
</organism>
<dbReference type="NCBIfam" id="TIGR01376">
    <property type="entry name" value="POMP_repeat"/>
    <property type="match status" value="1"/>
</dbReference>
<dbReference type="Pfam" id="PF00003">
    <property type="entry name" value="7tm_3"/>
    <property type="match status" value="1"/>
</dbReference>
<keyword evidence="6 16" id="KW-0812">Transmembrane</keyword>
<dbReference type="GO" id="GO:0007214">
    <property type="term" value="P:gamma-aminobutyric acid signaling pathway"/>
    <property type="evidence" value="ECO:0007669"/>
    <property type="project" value="TreeGrafter"/>
</dbReference>
<feature type="transmembrane region" description="Helical" evidence="16">
    <location>
        <begin position="1156"/>
        <end position="1177"/>
    </location>
</feature>
<feature type="transmembrane region" description="Helical" evidence="16">
    <location>
        <begin position="1119"/>
        <end position="1144"/>
    </location>
</feature>
<evidence type="ECO:0000256" key="17">
    <source>
        <dbReference type="SAM" id="SignalP"/>
    </source>
</evidence>
<feature type="signal peptide" evidence="17">
    <location>
        <begin position="1"/>
        <end position="26"/>
    </location>
</feature>
<keyword evidence="10 16" id="KW-0472">Membrane</keyword>
<evidence type="ECO:0000256" key="7">
    <source>
        <dbReference type="ARBA" id="ARBA00022729"/>
    </source>
</evidence>
<dbReference type="GO" id="GO:0004965">
    <property type="term" value="F:G protein-coupled GABA receptor activity"/>
    <property type="evidence" value="ECO:0007669"/>
    <property type="project" value="InterPro"/>
</dbReference>
<keyword evidence="12" id="KW-0325">Glycoprotein</keyword>
<feature type="transmembrane region" description="Helical" evidence="16">
    <location>
        <begin position="1229"/>
        <end position="1252"/>
    </location>
</feature>
<evidence type="ECO:0000256" key="1">
    <source>
        <dbReference type="ARBA" id="ARBA00004141"/>
    </source>
</evidence>
<dbReference type="EMBL" id="KE346362">
    <property type="protein sequence ID" value="KJE90926.1"/>
    <property type="molecule type" value="Genomic_DNA"/>
</dbReference>
<evidence type="ECO:0000256" key="4">
    <source>
        <dbReference type="ARBA" id="ARBA00004613"/>
    </source>
</evidence>
<accession>A0A0D2U6Y8</accession>
<evidence type="ECO:0000256" key="12">
    <source>
        <dbReference type="ARBA" id="ARBA00023180"/>
    </source>
</evidence>
<keyword evidence="8 16" id="KW-1133">Transmembrane helix</keyword>
<dbReference type="Gene3D" id="2.160.20.10">
    <property type="entry name" value="Single-stranded right-handed beta-helix, Pectin lyase-like"/>
    <property type="match status" value="1"/>
</dbReference>
<dbReference type="GO" id="GO:0005576">
    <property type="term" value="C:extracellular region"/>
    <property type="evidence" value="ECO:0007669"/>
    <property type="project" value="UniProtKB-SubCell"/>
</dbReference>
<feature type="transmembrane region" description="Helical" evidence="16">
    <location>
        <begin position="1341"/>
        <end position="1362"/>
    </location>
</feature>
<reference evidence="20" key="1">
    <citation type="submission" date="2011-02" db="EMBL/GenBank/DDBJ databases">
        <title>The Genome Sequence of Capsaspora owczarzaki ATCC 30864.</title>
        <authorList>
            <person name="Russ C."/>
            <person name="Cuomo C."/>
            <person name="Burger G."/>
            <person name="Gray M.W."/>
            <person name="Holland P.W.H."/>
            <person name="King N."/>
            <person name="Lang F.B.F."/>
            <person name="Roger A.J."/>
            <person name="Ruiz-Trillo I."/>
            <person name="Young S.K."/>
            <person name="Zeng Q."/>
            <person name="Gargeya S."/>
            <person name="Alvarado L."/>
            <person name="Berlin A."/>
            <person name="Chapman S.B."/>
            <person name="Chen Z."/>
            <person name="Freedman E."/>
            <person name="Gellesch M."/>
            <person name="Goldberg J."/>
            <person name="Griggs A."/>
            <person name="Gujja S."/>
            <person name="Heilman E."/>
            <person name="Heiman D."/>
            <person name="Howarth C."/>
            <person name="Mehta T."/>
            <person name="Neiman D."/>
            <person name="Pearson M."/>
            <person name="Roberts A."/>
            <person name="Saif S."/>
            <person name="Shea T."/>
            <person name="Shenoy N."/>
            <person name="Sisk P."/>
            <person name="Stolte C."/>
            <person name="Sykes S."/>
            <person name="White J."/>
            <person name="Yandava C."/>
            <person name="Haas B."/>
            <person name="Nusbaum C."/>
            <person name="Birren B."/>
        </authorList>
    </citation>
    <scope>NUCLEOTIDE SEQUENCE</scope>
    <source>
        <strain evidence="20">ATCC 30864</strain>
    </source>
</reference>
<evidence type="ECO:0000313" key="20">
    <source>
        <dbReference type="Proteomes" id="UP000008743"/>
    </source>
</evidence>
<evidence type="ECO:0000313" key="19">
    <source>
        <dbReference type="EMBL" id="KJE90926.1"/>
    </source>
</evidence>
<name>A0A0D2U6Y8_CAPO3</name>
<keyword evidence="20" id="KW-1185">Reference proteome</keyword>
<dbReference type="InterPro" id="IPR012334">
    <property type="entry name" value="Pectin_lyas_fold"/>
</dbReference>
<evidence type="ECO:0000256" key="16">
    <source>
        <dbReference type="SAM" id="Phobius"/>
    </source>
</evidence>
<feature type="transmembrane region" description="Helical" evidence="16">
    <location>
        <begin position="1309"/>
        <end position="1329"/>
    </location>
</feature>
<gene>
    <name evidence="19" type="ORF">CAOG_002154</name>
</gene>
<dbReference type="InterPro" id="IPR011050">
    <property type="entry name" value="Pectin_lyase_fold/virulence"/>
</dbReference>
<dbReference type="GO" id="GO:0038039">
    <property type="term" value="C:G protein-coupled receptor heterodimeric complex"/>
    <property type="evidence" value="ECO:0007669"/>
    <property type="project" value="TreeGrafter"/>
</dbReference>
<keyword evidence="9" id="KW-0297">G-protein coupled receptor</keyword>
<feature type="transmembrane region" description="Helical" evidence="16">
    <location>
        <begin position="1189"/>
        <end position="1208"/>
    </location>
</feature>
<feature type="chain" id="PRO_5002268352" description="G-protein coupled receptors family 3 profile domain-containing protein" evidence="17">
    <location>
        <begin position="27"/>
        <end position="1465"/>
    </location>
</feature>
<evidence type="ECO:0000256" key="10">
    <source>
        <dbReference type="ARBA" id="ARBA00023136"/>
    </source>
</evidence>
<dbReference type="PRINTS" id="PR00248">
    <property type="entry name" value="GPCRMGR"/>
</dbReference>
<dbReference type="InterPro" id="IPR000337">
    <property type="entry name" value="GPCR_3"/>
</dbReference>
<dbReference type="InterPro" id="IPR039448">
    <property type="entry name" value="Beta_helix"/>
</dbReference>
<dbReference type="PROSITE" id="PS50259">
    <property type="entry name" value="G_PROTEIN_RECEP_F3_4"/>
    <property type="match status" value="1"/>
</dbReference>
<dbReference type="Proteomes" id="UP000008743">
    <property type="component" value="Unassembled WGS sequence"/>
</dbReference>
<evidence type="ECO:0000256" key="15">
    <source>
        <dbReference type="SAM" id="Coils"/>
    </source>
</evidence>
<feature type="transmembrane region" description="Helical" evidence="16">
    <location>
        <begin position="1276"/>
        <end position="1297"/>
    </location>
</feature>
<comment type="subcellular location">
    <subcellularLocation>
        <location evidence="2">Cell envelope</location>
    </subcellularLocation>
    <subcellularLocation>
        <location evidence="3">Cell outer membrane</location>
    </subcellularLocation>
    <subcellularLocation>
        <location evidence="1">Membrane</location>
        <topology evidence="1">Multi-pass membrane protein</topology>
    </subcellularLocation>
    <subcellularLocation>
        <location evidence="4">Secreted</location>
    </subcellularLocation>
</comment>
<dbReference type="InterPro" id="IPR003368">
    <property type="entry name" value="POMP_repeat"/>
</dbReference>
<dbReference type="PANTHER" id="PTHR10519:SF20">
    <property type="entry name" value="G-PROTEIN COUPLED RECEPTOR 156-RELATED"/>
    <property type="match status" value="1"/>
</dbReference>
<protein>
    <recommendedName>
        <fullName evidence="18">G-protein coupled receptors family 3 profile domain-containing protein</fullName>
    </recommendedName>
</protein>
<dbReference type="Pfam" id="PF13229">
    <property type="entry name" value="Beta_helix"/>
    <property type="match status" value="1"/>
</dbReference>
<evidence type="ECO:0000256" key="2">
    <source>
        <dbReference type="ARBA" id="ARBA00004196"/>
    </source>
</evidence>
<keyword evidence="14" id="KW-0998">Cell outer membrane</keyword>
<keyword evidence="7 17" id="KW-0732">Signal</keyword>
<sequence length="1465" mass="152878">MSRFPILPASVLAVVVVGLLTSFATAAIDPAPDNLTGPCYALMGNWINGSAPINPFKPTTCTGGFYTQGSAKYNFRWYCQATANPNVFLVDLVYTPAPTGGSANSTVTNKRSYGTATITNNGDPLGTDILTLVFAYAGYSGRPDETTAAVPGFFTVVSWTRYARLQPREIDVITQVCSGSQVVTFQPGLYSLGWDIITANAASTTMVFQAAPSSTGPEDTMFEINQGLTTSLVTLNTNYNYTFNGIGFRNAGLGLFMTAANAILTLNNILVVNSTATATVMPKSGVSGVSCQVYIRNSRFINNQVNTDFGVVYVKNTQYLEITDSVFINNAAGRSGGCVALADDATALIARTTFTGCSAGSPTTTGIGGVFYGTSADSVLTVRDCVISNSIASTAGVMSFGGTVVFDNNTVTNSQSYRTAGCFALSGQFSISNSTFQGGSSQSSAGFLSITGAGYGTVSNCLISNFSSLWAGGVFNLESTTSTNPLTLDISNTSISNCYGSSGGVFALSYDRQVRCTQCTLSGNSAESGGVVQALDNAIVTFVNSTFSDNAALSGGIFHGSNYAYIGVYSSVVTNASVVDHGGAVLLTSDSTFYAEHSVFDSCTAVEIGGFAAVSDLSSMTLINSVVRNCVSRDSGGAIAVTAESSLTITSSTFENNRAFGDGGAIRATGTSTIVIANSTFNDMDAQRGGAVFLGGYAQLTVSGSTFSNNTAALIGGGIAMLDLSEARISNSSFESNLASPVADTPDDVTGLSVSSFTNSAADATGGGAVALTHISSLTCDQCIFFDNAAYAGYGGSVLVSSSLSSSRAVYIAATDAETHSIPTFLSANISSSIISFSAATLDGGGIAVRGGHVTLTDTTVSYNKAGRNGGGISYIVRENEPSQLRLIGSVVLFNNTASGFGGGAHFDQLVASATTVEISAEAQLTSNQASSGGAFYLASLDAFAPIWLSGDANSQLANNTATVYGAVSASPPVLVVPHGAALPSTLNLQRGGILPTASFALLDTFESVVAISDGVVEFSLQDSHGNPVPVSVAHIGGVSRRPILGGIASFMDVPVFAVPGNYTLVARFVPSSSSTIDPSSVAPATSSLLVQECSGDDMMLYNSAGEGTCYASFERSDALRYVILAIAVLGALSCVLLLLFIVANREAPQMKASSPRFMCIIIGGCIIAFILVATLVPNVTDTTCTVHIWFGHIAFTVTFGALFFKSYRIAVIFNNRKLKRQLSRTSDRFLLTMVSLIVGGMVTYLIIWTAVDRPVRDFHIVGSEVRVLCSSSSTLWVVAVYIAEALLLAFGAIVAFKSRRAPSRWNESKFLAFAIWNIFVVVVIVMPLNYLVDTSNPDTQFLLTCIGVLLAAFGTLGLCIVPKVHSVVSKAEVAESSADRKHDSSSTAVEMTQARSKLQVSKLEGDLQLNKVQLEESLRLNEALDQRNKDLEARVTGLLMDLAQARRSAALDNTQSSAALISKE</sequence>
<keyword evidence="5" id="KW-0964">Secreted</keyword>
<dbReference type="eggNOG" id="KOG1055">
    <property type="taxonomic scope" value="Eukaryota"/>
</dbReference>
<dbReference type="InterPro" id="IPR002455">
    <property type="entry name" value="GPCR3_GABA-B"/>
</dbReference>
<evidence type="ECO:0000256" key="3">
    <source>
        <dbReference type="ARBA" id="ARBA00004442"/>
    </source>
</evidence>
<evidence type="ECO:0000256" key="11">
    <source>
        <dbReference type="ARBA" id="ARBA00023170"/>
    </source>
</evidence>
<dbReference type="STRING" id="595528.A0A0D2U6Y8"/>
<evidence type="ECO:0000256" key="14">
    <source>
        <dbReference type="ARBA" id="ARBA00023237"/>
    </source>
</evidence>
<evidence type="ECO:0000256" key="5">
    <source>
        <dbReference type="ARBA" id="ARBA00022525"/>
    </source>
</evidence>
<dbReference type="PRINTS" id="PR01176">
    <property type="entry name" value="GABABRECEPTR"/>
</dbReference>
<evidence type="ECO:0000256" key="13">
    <source>
        <dbReference type="ARBA" id="ARBA00023224"/>
    </source>
</evidence>
<keyword evidence="15" id="KW-0175">Coiled coil</keyword>
<dbReference type="InterPro" id="IPR006626">
    <property type="entry name" value="PbH1"/>
</dbReference>
<dbReference type="CDD" id="cd15047">
    <property type="entry name" value="7tmC_GABA-B-like"/>
    <property type="match status" value="1"/>
</dbReference>
<dbReference type="InterPro" id="IPR017978">
    <property type="entry name" value="GPCR_3_C"/>
</dbReference>
<dbReference type="RefSeq" id="XP_004348904.2">
    <property type="nucleotide sequence ID" value="XM_004348854.2"/>
</dbReference>
<proteinExistence type="predicted"/>
<evidence type="ECO:0000259" key="18">
    <source>
        <dbReference type="PROSITE" id="PS50259"/>
    </source>
</evidence>
<keyword evidence="13" id="KW-0807">Transducer</keyword>
<evidence type="ECO:0000256" key="8">
    <source>
        <dbReference type="ARBA" id="ARBA00022989"/>
    </source>
</evidence>
<dbReference type="InParanoid" id="A0A0D2U6Y8"/>
<dbReference type="SUPFAM" id="SSF51126">
    <property type="entry name" value="Pectin lyase-like"/>
    <property type="match status" value="4"/>
</dbReference>
<dbReference type="OrthoDB" id="2150267at2759"/>
<keyword evidence="11" id="KW-0675">Receptor</keyword>
<feature type="domain" description="G-protein coupled receptors family 3 profile" evidence="18">
    <location>
        <begin position="1120"/>
        <end position="1373"/>
    </location>
</feature>